<gene>
    <name evidence="1" type="ORF">TCIL3000_0_22840</name>
</gene>
<protein>
    <submittedName>
        <fullName evidence="1">WGS project CAEQ00000000 data, annotated contig 905</fullName>
    </submittedName>
</protein>
<evidence type="ECO:0000313" key="1">
    <source>
        <dbReference type="EMBL" id="CCD17465.1"/>
    </source>
</evidence>
<proteinExistence type="predicted"/>
<sequence length="567" mass="61873">MSQPSSLPPRPPHGFSLRSAEKLQQRYLEATGLHVSPNQLPGAVDRVRQNLMRIEDALKYRVRHPDTTLLGAVGQTPSLSNFERIRMGHILADIVLGLGTISATNSNTNYDAVSGSGITLSEPAVCNAGGSHLPSERESGLQCQKPCDSDVLRGVERAREPFSLPEALRVSTDSLQTDAVEARFPQVGRNPFGGGFAEVGERDIQHEVPLSLQGHKIQGHKVHDGVDSDESSAAFSFSMLRSTKTSPVVQQCHGKGTFPSGGPLVSPQPPQVRVHCEGMEGMGYSNSATYSRACESSLCVTQNQSHAPYSESPISPASIRFKSVQSQCSGADSNSGNSQRVSVLRKHYNVDFQRLMDFQRCLREIKRLPLTDEEFEQIGLRYAIPGIREIQPDDEKSTKVHMNQQCNSPTDYQTTPGLQDSINVRVPSHKLVADHPQILSQEGVPFRAKKISKTAGAKADVTQTVHVVNNEHTPSTGSQGAPDVFLDKSIKNAETSAIVASLKTYDKQCLPLYNGGRDIIVKKKDMHVFVAMVDKKLHQVENDLGGSLRIVEAEFESSSSEDEVAYS</sequence>
<comment type="caution">
    <text evidence="1">The sequence shown here is derived from an EMBL/GenBank/DDBJ whole genome shotgun (WGS) entry which is preliminary data.</text>
</comment>
<reference evidence="1 2" key="2">
    <citation type="journal article" date="2012" name="Proc. Natl. Acad. Sci. U.S.A.">
        <title>Antigenic diversity is generated by distinct evolutionary mechanisms in African trypanosome species.</title>
        <authorList>
            <person name="Jackson A.P."/>
            <person name="Berry A."/>
            <person name="Aslett M."/>
            <person name="Allison H.C."/>
            <person name="Burton P."/>
            <person name="Vavrova-Anderson J."/>
            <person name="Brown R."/>
            <person name="Browne H."/>
            <person name="Corton N."/>
            <person name="Hauser H."/>
            <person name="Gamble J."/>
            <person name="Gilderthorp R."/>
            <person name="Marcello L."/>
            <person name="McQuillan J."/>
            <person name="Otto T.D."/>
            <person name="Quail M.A."/>
            <person name="Sanders M.J."/>
            <person name="van Tonder A."/>
            <person name="Ginger M.L."/>
            <person name="Field M.C."/>
            <person name="Barry J.D."/>
            <person name="Hertz-Fowler C."/>
            <person name="Berriman M."/>
        </authorList>
    </citation>
    <scope>NUCLEOTIDE SEQUENCE [LARGE SCALE GENOMIC DNA]</scope>
    <source>
        <strain evidence="1 2">IL3000</strain>
    </source>
</reference>
<organism evidence="1 2">
    <name type="scientific">Trypanosoma congolense (strain IL3000)</name>
    <dbReference type="NCBI Taxonomy" id="1068625"/>
    <lineage>
        <taxon>Eukaryota</taxon>
        <taxon>Discoba</taxon>
        <taxon>Euglenozoa</taxon>
        <taxon>Kinetoplastea</taxon>
        <taxon>Metakinetoplastina</taxon>
        <taxon>Trypanosomatida</taxon>
        <taxon>Trypanosomatidae</taxon>
        <taxon>Trypanosoma</taxon>
        <taxon>Nannomonas</taxon>
    </lineage>
</organism>
<dbReference type="Proteomes" id="UP000000702">
    <property type="component" value="Unassembled WGS sequence"/>
</dbReference>
<dbReference type="AlphaFoldDB" id="F9WJG0"/>
<reference evidence="2" key="1">
    <citation type="submission" date="2011-07" db="EMBL/GenBank/DDBJ databases">
        <title>Divergent evolution of antigenic variation in African trypanosomes.</title>
        <authorList>
            <person name="Jackson A.P."/>
            <person name="Berry A."/>
            <person name="Allison H.C."/>
            <person name="Burton P."/>
            <person name="Anderson J."/>
            <person name="Aslett M."/>
            <person name="Brown R."/>
            <person name="Corton N."/>
            <person name="Harris D."/>
            <person name="Hauser H."/>
            <person name="Gamble J."/>
            <person name="Gilderthorp R."/>
            <person name="McQuillan J."/>
            <person name="Quail M.A."/>
            <person name="Sanders M."/>
            <person name="Van Tonder A."/>
            <person name="Ginger M.L."/>
            <person name="Donelson J.E."/>
            <person name="Field M.C."/>
            <person name="Barry J.D."/>
            <person name="Berriman M."/>
            <person name="Hertz-Fowler C."/>
        </authorList>
    </citation>
    <scope>NUCLEOTIDE SEQUENCE [LARGE SCALE GENOMIC DNA]</scope>
    <source>
        <strain evidence="2">IL3000</strain>
    </source>
</reference>
<dbReference type="EMBL" id="CAEQ01002719">
    <property type="protein sequence ID" value="CCD17465.1"/>
    <property type="molecule type" value="Genomic_DNA"/>
</dbReference>
<evidence type="ECO:0000313" key="2">
    <source>
        <dbReference type="Proteomes" id="UP000000702"/>
    </source>
</evidence>
<dbReference type="OMA" id="THNESPI"/>
<accession>F9WJG0</accession>
<dbReference type="VEuPathDB" id="TriTrypDB:TcIL3000_0_22840"/>
<name>F9WJG0_TRYCI</name>
<keyword evidence="2" id="KW-1185">Reference proteome</keyword>